<evidence type="ECO:0000313" key="3">
    <source>
        <dbReference type="Proteomes" id="UP000075420"/>
    </source>
</evidence>
<proteinExistence type="predicted"/>
<dbReference type="AlphaFoldDB" id="A0A150PB89"/>
<evidence type="ECO:0000313" key="2">
    <source>
        <dbReference type="EMBL" id="KYF52933.1"/>
    </source>
</evidence>
<protein>
    <submittedName>
        <fullName evidence="2">Uncharacterized protein</fullName>
    </submittedName>
</protein>
<dbReference type="Proteomes" id="UP000075420">
    <property type="component" value="Unassembled WGS sequence"/>
</dbReference>
<gene>
    <name evidence="2" type="ORF">BE08_44900</name>
</gene>
<name>A0A150PB89_SORCE</name>
<sequence length="60" mass="6531">MRSGMRRASEAARFGTRTRSTPFASEAERSDDGATPPSWKRRRDAAALEATAPQPLRGSP</sequence>
<dbReference type="EMBL" id="JELY01002325">
    <property type="protein sequence ID" value="KYF52933.1"/>
    <property type="molecule type" value="Genomic_DNA"/>
</dbReference>
<evidence type="ECO:0000256" key="1">
    <source>
        <dbReference type="SAM" id="MobiDB-lite"/>
    </source>
</evidence>
<feature type="region of interest" description="Disordered" evidence="1">
    <location>
        <begin position="1"/>
        <end position="60"/>
    </location>
</feature>
<comment type="caution">
    <text evidence="2">The sequence shown here is derived from an EMBL/GenBank/DDBJ whole genome shotgun (WGS) entry which is preliminary data.</text>
</comment>
<reference evidence="2 3" key="1">
    <citation type="submission" date="2014-02" db="EMBL/GenBank/DDBJ databases">
        <title>The small core and large imbalanced accessory genome model reveals a collaborative survival strategy of Sorangium cellulosum strains in nature.</title>
        <authorList>
            <person name="Han K."/>
            <person name="Peng R."/>
            <person name="Blom J."/>
            <person name="Li Y.-Z."/>
        </authorList>
    </citation>
    <scope>NUCLEOTIDE SEQUENCE [LARGE SCALE GENOMIC DNA]</scope>
    <source>
        <strain evidence="2 3">So0157-25</strain>
    </source>
</reference>
<organism evidence="2 3">
    <name type="scientific">Sorangium cellulosum</name>
    <name type="common">Polyangium cellulosum</name>
    <dbReference type="NCBI Taxonomy" id="56"/>
    <lineage>
        <taxon>Bacteria</taxon>
        <taxon>Pseudomonadati</taxon>
        <taxon>Myxococcota</taxon>
        <taxon>Polyangia</taxon>
        <taxon>Polyangiales</taxon>
        <taxon>Polyangiaceae</taxon>
        <taxon>Sorangium</taxon>
    </lineage>
</organism>
<accession>A0A150PB89</accession>